<dbReference type="OrthoDB" id="5582182at2759"/>
<reference evidence="2" key="1">
    <citation type="submission" date="2021-03" db="EMBL/GenBank/DDBJ databases">
        <title>Draft genome sequence of rust myrtle Austropuccinia psidii MF-1, a brazilian biotype.</title>
        <authorList>
            <person name="Quecine M.C."/>
            <person name="Pachon D.M.R."/>
            <person name="Bonatelli M.L."/>
            <person name="Correr F.H."/>
            <person name="Franceschini L.M."/>
            <person name="Leite T.F."/>
            <person name="Margarido G.R.A."/>
            <person name="Almeida C.A."/>
            <person name="Ferrarezi J.A."/>
            <person name="Labate C.A."/>
        </authorList>
    </citation>
    <scope>NUCLEOTIDE SEQUENCE</scope>
    <source>
        <strain evidence="2">MF-1</strain>
    </source>
</reference>
<feature type="region of interest" description="Disordered" evidence="1">
    <location>
        <begin position="50"/>
        <end position="77"/>
    </location>
</feature>
<proteinExistence type="predicted"/>
<organism evidence="2 3">
    <name type="scientific">Austropuccinia psidii MF-1</name>
    <dbReference type="NCBI Taxonomy" id="1389203"/>
    <lineage>
        <taxon>Eukaryota</taxon>
        <taxon>Fungi</taxon>
        <taxon>Dikarya</taxon>
        <taxon>Basidiomycota</taxon>
        <taxon>Pucciniomycotina</taxon>
        <taxon>Pucciniomycetes</taxon>
        <taxon>Pucciniales</taxon>
        <taxon>Sphaerophragmiaceae</taxon>
        <taxon>Austropuccinia</taxon>
    </lineage>
</organism>
<evidence type="ECO:0000313" key="3">
    <source>
        <dbReference type="Proteomes" id="UP000765509"/>
    </source>
</evidence>
<dbReference type="EMBL" id="AVOT02002150">
    <property type="protein sequence ID" value="MBW0469326.1"/>
    <property type="molecule type" value="Genomic_DNA"/>
</dbReference>
<sequence>MPIQHSPPEKRTTYQARAQAVPTPTTRTPLDGTPAVLQLRAQFGRRLSRSTFKFPGEDGEEEEANSVEEEGSDANDSDYGQSLDIFIFGGIKTTSLQYSIYEGTRMIGWDSVLQIQKLYSVLDSKWIEPYLSNLTNQDSNCLLNSWISFESQLFTLFGDPNEFRKAEEEFYSLRMKEGDWGERALNHHFRKGFPSRILDQLTSHPSRIDSLQALIDITLELDTSYHERQKEKSHHQEKKPEASKSNSSHPQSS</sequence>
<comment type="caution">
    <text evidence="2">The sequence shown here is derived from an EMBL/GenBank/DDBJ whole genome shotgun (WGS) entry which is preliminary data.</text>
</comment>
<dbReference type="AlphaFoldDB" id="A0A9Q3BR07"/>
<accession>A0A9Q3BR07</accession>
<dbReference type="Proteomes" id="UP000765509">
    <property type="component" value="Unassembled WGS sequence"/>
</dbReference>
<feature type="compositionally biased region" description="Polar residues" evidence="1">
    <location>
        <begin position="243"/>
        <end position="253"/>
    </location>
</feature>
<evidence type="ECO:0008006" key="4">
    <source>
        <dbReference type="Google" id="ProtNLM"/>
    </source>
</evidence>
<feature type="region of interest" description="Disordered" evidence="1">
    <location>
        <begin position="1"/>
        <end position="34"/>
    </location>
</feature>
<evidence type="ECO:0000256" key="1">
    <source>
        <dbReference type="SAM" id="MobiDB-lite"/>
    </source>
</evidence>
<feature type="compositionally biased region" description="Acidic residues" evidence="1">
    <location>
        <begin position="57"/>
        <end position="76"/>
    </location>
</feature>
<keyword evidence="3" id="KW-1185">Reference proteome</keyword>
<feature type="region of interest" description="Disordered" evidence="1">
    <location>
        <begin position="226"/>
        <end position="253"/>
    </location>
</feature>
<protein>
    <recommendedName>
        <fullName evidence="4">Retrotransposon gag domain-containing protein</fullName>
    </recommendedName>
</protein>
<evidence type="ECO:0000313" key="2">
    <source>
        <dbReference type="EMBL" id="MBW0469326.1"/>
    </source>
</evidence>
<gene>
    <name evidence="2" type="ORF">O181_009041</name>
</gene>
<name>A0A9Q3BR07_9BASI</name>